<dbReference type="Proteomes" id="UP000254919">
    <property type="component" value="Unassembled WGS sequence"/>
</dbReference>
<keyword evidence="7" id="KW-0472">Membrane</keyword>
<dbReference type="InterPro" id="IPR003439">
    <property type="entry name" value="ABC_transporter-like_ATP-bd"/>
</dbReference>
<evidence type="ECO:0000256" key="2">
    <source>
        <dbReference type="ARBA" id="ARBA00005417"/>
    </source>
</evidence>
<evidence type="ECO:0000313" key="12">
    <source>
        <dbReference type="Proteomes" id="UP000254919"/>
    </source>
</evidence>
<dbReference type="STRING" id="207340.APZ41_009360"/>
<dbReference type="EMBL" id="UGVN01000001">
    <property type="protein sequence ID" value="SUE40650.1"/>
    <property type="molecule type" value="Genomic_DNA"/>
</dbReference>
<dbReference type="RefSeq" id="WP_019461651.1">
    <property type="nucleotide sequence ID" value="NZ_AP031462.1"/>
</dbReference>
<dbReference type="GO" id="GO:0016887">
    <property type="term" value="F:ATP hydrolysis activity"/>
    <property type="evidence" value="ECO:0007669"/>
    <property type="project" value="InterPro"/>
</dbReference>
<dbReference type="EMBL" id="LLWF02000024">
    <property type="protein sequence ID" value="ONH83443.1"/>
    <property type="molecule type" value="Genomic_DNA"/>
</dbReference>
<evidence type="ECO:0000259" key="8">
    <source>
        <dbReference type="PROSITE" id="PS50893"/>
    </source>
</evidence>
<reference evidence="9 11" key="1">
    <citation type="submission" date="2016-12" db="EMBL/GenBank/DDBJ databases">
        <title>Draft genome sequence of Roseomonas mucosa strain AU37, isolated from a peripheral intravenous catheter.</title>
        <authorList>
            <person name="Choudhury M.A."/>
            <person name="Sidjabat H.E."/>
            <person name="Wailan A.M."/>
            <person name="Zhang L."/>
            <person name="Marsh N.M."/>
            <person name="Rickard C.M."/>
            <person name="Davies M."/>
            <person name="Mcmillan D.J."/>
        </authorList>
    </citation>
    <scope>NUCLEOTIDE SEQUENCE [LARGE SCALE GENOMIC DNA]</scope>
    <source>
        <strain evidence="9 11">SAVE376</strain>
    </source>
</reference>
<name>A0A1S8D525_9PROT</name>
<keyword evidence="3" id="KW-0813">Transport</keyword>
<accession>A0A1S8D525</accession>
<evidence type="ECO:0000256" key="5">
    <source>
        <dbReference type="ARBA" id="ARBA00022741"/>
    </source>
</evidence>
<evidence type="ECO:0000256" key="1">
    <source>
        <dbReference type="ARBA" id="ARBA00004417"/>
    </source>
</evidence>
<evidence type="ECO:0000313" key="10">
    <source>
        <dbReference type="EMBL" id="SUE40650.1"/>
    </source>
</evidence>
<dbReference type="OrthoDB" id="37801at2"/>
<dbReference type="GO" id="GO:0005524">
    <property type="term" value="F:ATP binding"/>
    <property type="evidence" value="ECO:0007669"/>
    <property type="project" value="UniProtKB-KW"/>
</dbReference>
<dbReference type="PROSITE" id="PS50893">
    <property type="entry name" value="ABC_TRANSPORTER_2"/>
    <property type="match status" value="1"/>
</dbReference>
<feature type="domain" description="ABC transporter" evidence="8">
    <location>
        <begin position="8"/>
        <end position="255"/>
    </location>
</feature>
<gene>
    <name evidence="10" type="primary">gsiA_22</name>
    <name evidence="9" type="ORF">APZ41_009360</name>
    <name evidence="10" type="ORF">NCTC13291_02218</name>
</gene>
<dbReference type="InterPro" id="IPR027417">
    <property type="entry name" value="P-loop_NTPase"/>
</dbReference>
<dbReference type="Gene3D" id="3.40.50.300">
    <property type="entry name" value="P-loop containing nucleotide triphosphate hydrolases"/>
    <property type="match status" value="1"/>
</dbReference>
<keyword evidence="10" id="KW-0378">Hydrolase</keyword>
<reference evidence="10 12" key="2">
    <citation type="submission" date="2018-06" db="EMBL/GenBank/DDBJ databases">
        <authorList>
            <consortium name="Pathogen Informatics"/>
            <person name="Doyle S."/>
        </authorList>
    </citation>
    <scope>NUCLEOTIDE SEQUENCE [LARGE SCALE GENOMIC DNA]</scope>
    <source>
        <strain evidence="10 12">NCTC13291</strain>
    </source>
</reference>
<evidence type="ECO:0000313" key="11">
    <source>
        <dbReference type="Proteomes" id="UP000054844"/>
    </source>
</evidence>
<protein>
    <submittedName>
        <fullName evidence="10">Glutathione import ATP-binding protein GsiA</fullName>
        <ecNumber evidence="10">3.6.3.-</ecNumber>
    </submittedName>
    <submittedName>
        <fullName evidence="9">Peptide ABC transporter ATP-binding protein</fullName>
    </submittedName>
</protein>
<evidence type="ECO:0000256" key="4">
    <source>
        <dbReference type="ARBA" id="ARBA00022475"/>
    </source>
</evidence>
<dbReference type="AlphaFoldDB" id="A0A1S8D525"/>
<dbReference type="SUPFAM" id="SSF52540">
    <property type="entry name" value="P-loop containing nucleoside triphosphate hydrolases"/>
    <property type="match status" value="1"/>
</dbReference>
<dbReference type="CDD" id="cd03257">
    <property type="entry name" value="ABC_NikE_OppD_transporters"/>
    <property type="match status" value="1"/>
</dbReference>
<dbReference type="Proteomes" id="UP000054844">
    <property type="component" value="Unassembled WGS sequence"/>
</dbReference>
<comment type="similarity">
    <text evidence="2">Belongs to the ABC transporter superfamily.</text>
</comment>
<dbReference type="PANTHER" id="PTHR43297">
    <property type="entry name" value="OLIGOPEPTIDE TRANSPORT ATP-BINDING PROTEIN APPD"/>
    <property type="match status" value="1"/>
</dbReference>
<proteinExistence type="inferred from homology"/>
<dbReference type="SMART" id="SM00382">
    <property type="entry name" value="AAA"/>
    <property type="match status" value="1"/>
</dbReference>
<evidence type="ECO:0000313" key="9">
    <source>
        <dbReference type="EMBL" id="ONH83443.1"/>
    </source>
</evidence>
<comment type="subcellular location">
    <subcellularLocation>
        <location evidence="1">Cell inner membrane</location>
        <topology evidence="1">Peripheral membrane protein</topology>
    </subcellularLocation>
</comment>
<dbReference type="EC" id="3.6.3.-" evidence="10"/>
<dbReference type="PANTHER" id="PTHR43297:SF2">
    <property type="entry name" value="DIPEPTIDE TRANSPORT ATP-BINDING PROTEIN DPPD"/>
    <property type="match status" value="1"/>
</dbReference>
<evidence type="ECO:0000256" key="6">
    <source>
        <dbReference type="ARBA" id="ARBA00022840"/>
    </source>
</evidence>
<dbReference type="InterPro" id="IPR050388">
    <property type="entry name" value="ABC_Ni/Peptide_Import"/>
</dbReference>
<organism evidence="9 11">
    <name type="scientific">Roseomonas mucosa</name>
    <dbReference type="NCBI Taxonomy" id="207340"/>
    <lineage>
        <taxon>Bacteria</taxon>
        <taxon>Pseudomonadati</taxon>
        <taxon>Pseudomonadota</taxon>
        <taxon>Alphaproteobacteria</taxon>
        <taxon>Acetobacterales</taxon>
        <taxon>Roseomonadaceae</taxon>
        <taxon>Roseomonas</taxon>
    </lineage>
</organism>
<dbReference type="Pfam" id="PF00005">
    <property type="entry name" value="ABC_tran"/>
    <property type="match status" value="1"/>
</dbReference>
<keyword evidence="5" id="KW-0547">Nucleotide-binding</keyword>
<dbReference type="GO" id="GO:0005886">
    <property type="term" value="C:plasma membrane"/>
    <property type="evidence" value="ECO:0007669"/>
    <property type="project" value="UniProtKB-SubCell"/>
</dbReference>
<evidence type="ECO:0000256" key="3">
    <source>
        <dbReference type="ARBA" id="ARBA00022448"/>
    </source>
</evidence>
<dbReference type="GeneID" id="99633268"/>
<dbReference type="InterPro" id="IPR003593">
    <property type="entry name" value="AAA+_ATPase"/>
</dbReference>
<sequence>MAEPLVEIRNLRVAFASATGVTPAVRGLSLTLGREKLGIVGESGSGKSVTGRALMRLLPGSADVQADALRFGRTDILKAPEREMRRLRGGRIGLILQDPKYSLNPVITIGRQITEALRQHKRVGRGEARDRALALLESVRIRDPKRVLESYPHEVSGGMGQRVMIAMMLAPEPDMLIADEPTSALDSSVQAEILRLIGDLVDSRGMALMLISHDLPLVSHFCDRILVMYAGQVMEELKASELHKAEHPYTRGLLACLPSLARPRGRLPVLTRDPVWLEPQAPVHHGGAAS</sequence>
<keyword evidence="11" id="KW-1185">Reference proteome</keyword>
<keyword evidence="6 9" id="KW-0067">ATP-binding</keyword>
<keyword evidence="4" id="KW-1003">Cell membrane</keyword>
<evidence type="ECO:0000256" key="7">
    <source>
        <dbReference type="ARBA" id="ARBA00023136"/>
    </source>
</evidence>